<feature type="transmembrane region" description="Helical" evidence="2">
    <location>
        <begin position="562"/>
        <end position="585"/>
    </location>
</feature>
<evidence type="ECO:0000256" key="1">
    <source>
        <dbReference type="SAM" id="MobiDB-lite"/>
    </source>
</evidence>
<protein>
    <submittedName>
        <fullName evidence="3">Uncharacterized protein</fullName>
    </submittedName>
</protein>
<gene>
    <name evidence="3" type="ORF">RHTO_02865</name>
</gene>
<feature type="transmembrane region" description="Helical" evidence="2">
    <location>
        <begin position="659"/>
        <end position="678"/>
    </location>
</feature>
<feature type="region of interest" description="Disordered" evidence="1">
    <location>
        <begin position="135"/>
        <end position="165"/>
    </location>
</feature>
<evidence type="ECO:0000313" key="3">
    <source>
        <dbReference type="EMBL" id="EMS25138.1"/>
    </source>
</evidence>
<feature type="compositionally biased region" description="Low complexity" evidence="1">
    <location>
        <begin position="226"/>
        <end position="235"/>
    </location>
</feature>
<feature type="compositionally biased region" description="Gly residues" evidence="1">
    <location>
        <begin position="14"/>
        <end position="27"/>
    </location>
</feature>
<feature type="region of interest" description="Disordered" evidence="1">
    <location>
        <begin position="1"/>
        <end position="60"/>
    </location>
</feature>
<feature type="region of interest" description="Disordered" evidence="1">
    <location>
        <begin position="310"/>
        <end position="346"/>
    </location>
</feature>
<feature type="region of interest" description="Disordered" evidence="1">
    <location>
        <begin position="743"/>
        <end position="765"/>
    </location>
</feature>
<feature type="region of interest" description="Disordered" evidence="1">
    <location>
        <begin position="195"/>
        <end position="293"/>
    </location>
</feature>
<organism evidence="3 4">
    <name type="scientific">Rhodotorula toruloides (strain NP11)</name>
    <name type="common">Yeast</name>
    <name type="synonym">Rhodosporidium toruloides</name>
    <dbReference type="NCBI Taxonomy" id="1130832"/>
    <lineage>
        <taxon>Eukaryota</taxon>
        <taxon>Fungi</taxon>
        <taxon>Dikarya</taxon>
        <taxon>Basidiomycota</taxon>
        <taxon>Pucciniomycotina</taxon>
        <taxon>Microbotryomycetes</taxon>
        <taxon>Sporidiobolales</taxon>
        <taxon>Sporidiobolaceae</taxon>
        <taxon>Rhodotorula</taxon>
    </lineage>
</organism>
<evidence type="ECO:0000256" key="2">
    <source>
        <dbReference type="SAM" id="Phobius"/>
    </source>
</evidence>
<dbReference type="Proteomes" id="UP000016926">
    <property type="component" value="Unassembled WGS sequence"/>
</dbReference>
<keyword evidence="4" id="KW-1185">Reference proteome</keyword>
<feature type="compositionally biased region" description="Polar residues" evidence="1">
    <location>
        <begin position="283"/>
        <end position="293"/>
    </location>
</feature>
<keyword evidence="2" id="KW-1133">Transmembrane helix</keyword>
<dbReference type="AlphaFoldDB" id="M7XXY0"/>
<proteinExistence type="predicted"/>
<feature type="transmembrane region" description="Helical" evidence="2">
    <location>
        <begin position="523"/>
        <end position="542"/>
    </location>
</feature>
<evidence type="ECO:0000313" key="4">
    <source>
        <dbReference type="Proteomes" id="UP000016926"/>
    </source>
</evidence>
<feature type="compositionally biased region" description="Polar residues" evidence="1">
    <location>
        <begin position="1"/>
        <end position="11"/>
    </location>
</feature>
<dbReference type="GeneID" id="27366878"/>
<reference evidence="3 4" key="1">
    <citation type="journal article" date="2012" name="Nat. Commun.">
        <title>A multi-omic map of the lipid-producing yeast Rhodosporidium toruloides.</title>
        <authorList>
            <person name="Zhu Z."/>
            <person name="Zhang S."/>
            <person name="Liu H."/>
            <person name="Shen H."/>
            <person name="Lin X."/>
            <person name="Yang F."/>
            <person name="Zhou Y.J."/>
            <person name="Jin G."/>
            <person name="Ye M."/>
            <person name="Zou H."/>
            <person name="Zou H."/>
            <person name="Zhao Z.K."/>
        </authorList>
    </citation>
    <scope>NUCLEOTIDE SEQUENCE [LARGE SCALE GENOMIC DNA]</scope>
    <source>
        <strain evidence="3 4">NP11</strain>
    </source>
</reference>
<keyword evidence="2" id="KW-0812">Transmembrane</keyword>
<sequence length="765" mass="81088">MASARTMQTHLASGTGGGAGQGSGGQAGQIEAKRARNKLRKEERTGSVLPPPSQWSRGPIVYGHATALGGVGQTGYQAALPSSSYATSQTGAGYAAGTSYGTMGTAYGTTSGISAGKGAYGVGQTTSGRLQAKIEEAKEKSKERRERHRAKRRPDEIQQRNLVVDNEGVAHDSEYVQFRTATPVHLQRRQLAALNNPNDDDSASSSSSSESDRDSAFHSSPYTYQSTHRTTTTSSHPHRHHSSSLYPPTISAIPPYLADHSRTSIDAGPSSLSVPHAPDSSRRPSGSASLYNGASASSAAYDRIGPGYGSRVTSSKLRSVSTPVRQHPTTASYQPPAPAFNPNDPLRLPTLGTSIVSGGDASFNQESTARLSLGPDSTAGGAGQSGYDKAVKAGHASSSTRPPKMDGSAMGAGMHGLQRSFDAFKLDTSVAGASILISLALIHTRTSCTHSLARAVLFVVLALSLSLPQAVFVVAPASRALELCVILQDATSSCSAPLARGTAGLKLEGLCLRRLRISAELRFFFFFFFFFFSSSPLSTACYRANALPTAPQPTTVRQPGPALARAIFCSLAALLPLVYVVAAVLGEGSQNLAARALAYIPRYLYRFCADTFQPFLELGTRLAVYLTQHWILTGCLIICAALVQTTTVATMAICAQVTLANRVAISFFGCNALVLSFVVPKVSQVGVLAVMCTLWLLNDCAAFAWHDNTTLPTYIVEKVALFYDTLPYYHYHKNAAVKPLDSPTLSKAEEGRRPHQQQLSSGTSP</sequence>
<feature type="compositionally biased region" description="Polar residues" evidence="1">
    <location>
        <begin position="756"/>
        <end position="765"/>
    </location>
</feature>
<feature type="transmembrane region" description="Helical" evidence="2">
    <location>
        <begin position="630"/>
        <end position="653"/>
    </location>
</feature>
<dbReference type="OrthoDB" id="2527550at2759"/>
<feature type="compositionally biased region" description="Polar residues" evidence="1">
    <location>
        <begin position="311"/>
        <end position="333"/>
    </location>
</feature>
<name>M7XXY0_RHOT1</name>
<dbReference type="EMBL" id="KB722643">
    <property type="protein sequence ID" value="EMS25138.1"/>
    <property type="molecule type" value="Genomic_DNA"/>
</dbReference>
<feature type="region of interest" description="Disordered" evidence="1">
    <location>
        <begin position="371"/>
        <end position="408"/>
    </location>
</feature>
<dbReference type="RefSeq" id="XP_016276257.1">
    <property type="nucleotide sequence ID" value="XM_016416538.1"/>
</dbReference>
<dbReference type="HOGENOM" id="CLU_364911_0_0_1"/>
<keyword evidence="2" id="KW-0472">Membrane</keyword>
<accession>M7XXY0</accession>
<feature type="compositionally biased region" description="Basic and acidic residues" evidence="1">
    <location>
        <begin position="135"/>
        <end position="144"/>
    </location>
</feature>